<gene>
    <name evidence="2" type="ORF">ACFYXI_00465</name>
</gene>
<dbReference type="Gene3D" id="2.130.10.10">
    <property type="entry name" value="YVTN repeat-like/Quinoprotein amine dehydrogenase"/>
    <property type="match status" value="1"/>
</dbReference>
<name>A0ABW6SJM1_9ACTN</name>
<keyword evidence="3" id="KW-1185">Reference proteome</keyword>
<dbReference type="EMBL" id="JBIASD010000001">
    <property type="protein sequence ID" value="MFF3664033.1"/>
    <property type="molecule type" value="Genomic_DNA"/>
</dbReference>
<dbReference type="RefSeq" id="WP_387407995.1">
    <property type="nucleotide sequence ID" value="NZ_JBIASD010000001.1"/>
</dbReference>
<proteinExistence type="predicted"/>
<feature type="signal peptide" evidence="1">
    <location>
        <begin position="1"/>
        <end position="25"/>
    </location>
</feature>
<protein>
    <recommendedName>
        <fullName evidence="4">WD40 repeat domain-containing protein</fullName>
    </recommendedName>
</protein>
<evidence type="ECO:0000313" key="3">
    <source>
        <dbReference type="Proteomes" id="UP001602013"/>
    </source>
</evidence>
<keyword evidence="1" id="KW-0732">Signal</keyword>
<comment type="caution">
    <text evidence="2">The sequence shown here is derived from an EMBL/GenBank/DDBJ whole genome shotgun (WGS) entry which is preliminary data.</text>
</comment>
<organism evidence="2 3">
    <name type="scientific">Microtetraspora malaysiensis</name>
    <dbReference type="NCBI Taxonomy" id="161358"/>
    <lineage>
        <taxon>Bacteria</taxon>
        <taxon>Bacillati</taxon>
        <taxon>Actinomycetota</taxon>
        <taxon>Actinomycetes</taxon>
        <taxon>Streptosporangiales</taxon>
        <taxon>Streptosporangiaceae</taxon>
        <taxon>Microtetraspora</taxon>
    </lineage>
</organism>
<dbReference type="SUPFAM" id="SSF75011">
    <property type="entry name" value="3-carboxy-cis,cis-mucoante lactonizing enzyme"/>
    <property type="match status" value="1"/>
</dbReference>
<accession>A0ABW6SJM1</accession>
<sequence length="309" mass="33790">MRFRTALAALLLTGTTLIGSPAAAAAPVTIAYAQRTQAWQLVLTNGEVVEVPEALAKAPKDAVNAGVRAPFLVSGDGKHFLYFRKSDGLFVERTLNGKEKVVSRRLTAYTIDEEWPMVSDDGSYVVTSTSAPGVGIFADLRTGKVLPPPGHTDAWSFLGFSSDGKRLLLADDERLTVFDRGLRARMRLKTRLAPMALANDYITAATPVGTWPKYRKLRLLNLRTGRAKGTVTVQLPRGRYIDDLDFDQAGRVIVRSKTGTGVVIYRVSTATGKATLLRTIARPDAEAWVLPGDNPYEPWTERKSKASQE</sequence>
<feature type="chain" id="PRO_5045733998" description="WD40 repeat domain-containing protein" evidence="1">
    <location>
        <begin position="26"/>
        <end position="309"/>
    </location>
</feature>
<evidence type="ECO:0000313" key="2">
    <source>
        <dbReference type="EMBL" id="MFF3664033.1"/>
    </source>
</evidence>
<dbReference type="InterPro" id="IPR015943">
    <property type="entry name" value="WD40/YVTN_repeat-like_dom_sf"/>
</dbReference>
<dbReference type="Proteomes" id="UP001602013">
    <property type="component" value="Unassembled WGS sequence"/>
</dbReference>
<evidence type="ECO:0000256" key="1">
    <source>
        <dbReference type="SAM" id="SignalP"/>
    </source>
</evidence>
<evidence type="ECO:0008006" key="4">
    <source>
        <dbReference type="Google" id="ProtNLM"/>
    </source>
</evidence>
<reference evidence="2 3" key="1">
    <citation type="submission" date="2024-10" db="EMBL/GenBank/DDBJ databases">
        <title>The Natural Products Discovery Center: Release of the First 8490 Sequenced Strains for Exploring Actinobacteria Biosynthetic Diversity.</title>
        <authorList>
            <person name="Kalkreuter E."/>
            <person name="Kautsar S.A."/>
            <person name="Yang D."/>
            <person name="Bader C.D."/>
            <person name="Teijaro C.N."/>
            <person name="Fluegel L."/>
            <person name="Davis C.M."/>
            <person name="Simpson J.R."/>
            <person name="Lauterbach L."/>
            <person name="Steele A.D."/>
            <person name="Gui C."/>
            <person name="Meng S."/>
            <person name="Li G."/>
            <person name="Viehrig K."/>
            <person name="Ye F."/>
            <person name="Su P."/>
            <person name="Kiefer A.F."/>
            <person name="Nichols A."/>
            <person name="Cepeda A.J."/>
            <person name="Yan W."/>
            <person name="Fan B."/>
            <person name="Jiang Y."/>
            <person name="Adhikari A."/>
            <person name="Zheng C.-J."/>
            <person name="Schuster L."/>
            <person name="Cowan T.M."/>
            <person name="Smanski M.J."/>
            <person name="Chevrette M.G."/>
            <person name="De Carvalho L.P.S."/>
            <person name="Shen B."/>
        </authorList>
    </citation>
    <scope>NUCLEOTIDE SEQUENCE [LARGE SCALE GENOMIC DNA]</scope>
    <source>
        <strain evidence="2 3">NPDC002173</strain>
    </source>
</reference>